<feature type="transmembrane region" description="Helical" evidence="7">
    <location>
        <begin position="1053"/>
        <end position="1079"/>
    </location>
</feature>
<feature type="domain" description="ABC transporter" evidence="8">
    <location>
        <begin position="1242"/>
        <end position="1456"/>
    </location>
</feature>
<evidence type="ECO:0000256" key="4">
    <source>
        <dbReference type="ARBA" id="ARBA00022840"/>
    </source>
</evidence>
<feature type="transmembrane region" description="Helical" evidence="7">
    <location>
        <begin position="1091"/>
        <end position="1109"/>
    </location>
</feature>
<comment type="caution">
    <text evidence="9">The sequence shown here is derived from an EMBL/GenBank/DDBJ whole genome shotgun (WGS) entry which is preliminary data.</text>
</comment>
<dbReference type="SUPFAM" id="SSF52540">
    <property type="entry name" value="P-loop containing nucleoside triphosphate hydrolases"/>
    <property type="match status" value="2"/>
</dbReference>
<gene>
    <name evidence="9" type="ORF">RIMI_LOCUS11195312</name>
</gene>
<dbReference type="PANTHER" id="PTHR19229">
    <property type="entry name" value="ATP-BINDING CASSETTE TRANSPORTER SUBFAMILY A ABCA"/>
    <property type="match status" value="1"/>
</dbReference>
<evidence type="ECO:0000259" key="8">
    <source>
        <dbReference type="PROSITE" id="PS50893"/>
    </source>
</evidence>
<name>A0ABN9LQV7_9NEOB</name>
<feature type="transmembrane region" description="Helical" evidence="7">
    <location>
        <begin position="815"/>
        <end position="835"/>
    </location>
</feature>
<dbReference type="InterPro" id="IPR027417">
    <property type="entry name" value="P-loop_NTPase"/>
</dbReference>
<feature type="transmembrane region" description="Helical" evidence="7">
    <location>
        <begin position="1011"/>
        <end position="1041"/>
    </location>
</feature>
<dbReference type="SMART" id="SM00382">
    <property type="entry name" value="AAA"/>
    <property type="match status" value="2"/>
</dbReference>
<dbReference type="PROSITE" id="PS00211">
    <property type="entry name" value="ABC_TRANSPORTER_1"/>
    <property type="match status" value="1"/>
</dbReference>
<dbReference type="InterPro" id="IPR013525">
    <property type="entry name" value="ABC2_TM"/>
</dbReference>
<evidence type="ECO:0000256" key="1">
    <source>
        <dbReference type="ARBA" id="ARBA00004141"/>
    </source>
</evidence>
<feature type="transmembrane region" description="Helical" evidence="7">
    <location>
        <begin position="6"/>
        <end position="27"/>
    </location>
</feature>
<evidence type="ECO:0000313" key="10">
    <source>
        <dbReference type="Proteomes" id="UP001176940"/>
    </source>
</evidence>
<evidence type="ECO:0000256" key="5">
    <source>
        <dbReference type="ARBA" id="ARBA00022989"/>
    </source>
</evidence>
<feature type="transmembrane region" description="Helical" evidence="7">
    <location>
        <begin position="270"/>
        <end position="294"/>
    </location>
</feature>
<dbReference type="InterPro" id="IPR003439">
    <property type="entry name" value="ABC_transporter-like_ATP-bd"/>
</dbReference>
<dbReference type="InterPro" id="IPR026082">
    <property type="entry name" value="ABCA"/>
</dbReference>
<feature type="transmembrane region" description="Helical" evidence="7">
    <location>
        <begin position="1115"/>
        <end position="1136"/>
    </location>
</feature>
<keyword evidence="5 7" id="KW-1133">Transmembrane helix</keyword>
<accession>A0ABN9LQV7</accession>
<evidence type="ECO:0000256" key="6">
    <source>
        <dbReference type="ARBA" id="ARBA00023136"/>
    </source>
</evidence>
<protein>
    <recommendedName>
        <fullName evidence="8">ABC transporter domain-containing protein</fullName>
    </recommendedName>
</protein>
<feature type="transmembrane region" description="Helical" evidence="7">
    <location>
        <begin position="1148"/>
        <end position="1171"/>
    </location>
</feature>
<dbReference type="Pfam" id="PF23321">
    <property type="entry name" value="R1_ABCA1"/>
    <property type="match status" value="1"/>
</dbReference>
<feature type="transmembrane region" description="Helical" evidence="7">
    <location>
        <begin position="300"/>
        <end position="319"/>
    </location>
</feature>
<feature type="transmembrane region" description="Helical" evidence="7">
    <location>
        <begin position="968"/>
        <end position="991"/>
    </location>
</feature>
<proteinExistence type="predicted"/>
<dbReference type="InterPro" id="IPR056264">
    <property type="entry name" value="R2_ABCA1-4-like"/>
</dbReference>
<feature type="domain" description="ABC transporter" evidence="8">
    <location>
        <begin position="448"/>
        <end position="670"/>
    </location>
</feature>
<keyword evidence="4" id="KW-0067">ATP-binding</keyword>
<evidence type="ECO:0000256" key="7">
    <source>
        <dbReference type="SAM" id="Phobius"/>
    </source>
</evidence>
<keyword evidence="2 7" id="KW-0812">Transmembrane</keyword>
<dbReference type="InterPro" id="IPR017871">
    <property type="entry name" value="ABC_transporter-like_CS"/>
</dbReference>
<feature type="transmembrane region" description="Helical" evidence="7">
    <location>
        <begin position="326"/>
        <end position="348"/>
    </location>
</feature>
<organism evidence="9 10">
    <name type="scientific">Ranitomeya imitator</name>
    <name type="common">mimic poison frog</name>
    <dbReference type="NCBI Taxonomy" id="111125"/>
    <lineage>
        <taxon>Eukaryota</taxon>
        <taxon>Metazoa</taxon>
        <taxon>Chordata</taxon>
        <taxon>Craniata</taxon>
        <taxon>Vertebrata</taxon>
        <taxon>Euteleostomi</taxon>
        <taxon>Amphibia</taxon>
        <taxon>Batrachia</taxon>
        <taxon>Anura</taxon>
        <taxon>Neobatrachia</taxon>
        <taxon>Hyloidea</taxon>
        <taxon>Dendrobatidae</taxon>
        <taxon>Dendrobatinae</taxon>
        <taxon>Ranitomeya</taxon>
    </lineage>
</organism>
<keyword evidence="6 7" id="KW-0472">Membrane</keyword>
<keyword evidence="10" id="KW-1185">Reference proteome</keyword>
<dbReference type="Pfam" id="PF12698">
    <property type="entry name" value="ABC2_membrane_3"/>
    <property type="match status" value="2"/>
</dbReference>
<dbReference type="PROSITE" id="PS50893">
    <property type="entry name" value="ABC_TRANSPORTER_2"/>
    <property type="match status" value="2"/>
</dbReference>
<keyword evidence="3" id="KW-0547">Nucleotide-binding</keyword>
<feature type="transmembrane region" description="Helical" evidence="7">
    <location>
        <begin position="368"/>
        <end position="388"/>
    </location>
</feature>
<dbReference type="PANTHER" id="PTHR19229:SF274">
    <property type="entry name" value="ABC-TYPE ORGANIC ANION TRANSPORTER ABCA8"/>
    <property type="match status" value="1"/>
</dbReference>
<feature type="transmembrane region" description="Helical" evidence="7">
    <location>
        <begin position="189"/>
        <end position="214"/>
    </location>
</feature>
<dbReference type="Proteomes" id="UP001176940">
    <property type="component" value="Unassembled WGS sequence"/>
</dbReference>
<dbReference type="EMBL" id="CAUEEQ010025055">
    <property type="protein sequence ID" value="CAJ0946140.1"/>
    <property type="molecule type" value="Genomic_DNA"/>
</dbReference>
<reference evidence="9" key="1">
    <citation type="submission" date="2023-07" db="EMBL/GenBank/DDBJ databases">
        <authorList>
            <person name="Stuckert A."/>
        </authorList>
    </citation>
    <scope>NUCLEOTIDE SEQUENCE</scope>
</reference>
<feature type="transmembrane region" description="Helical" evidence="7">
    <location>
        <begin position="234"/>
        <end position="258"/>
    </location>
</feature>
<comment type="subcellular location">
    <subcellularLocation>
        <location evidence="1">Membrane</location>
        <topology evidence="1">Multi-pass membrane protein</topology>
    </subcellularLocation>
</comment>
<dbReference type="Gene3D" id="3.40.50.300">
    <property type="entry name" value="P-loop containing nucleotide triphosphate hydrolases"/>
    <property type="match status" value="2"/>
</dbReference>
<evidence type="ECO:0000256" key="2">
    <source>
        <dbReference type="ARBA" id="ARBA00022692"/>
    </source>
</evidence>
<dbReference type="CDD" id="cd03263">
    <property type="entry name" value="ABC_subfamily_A"/>
    <property type="match status" value="2"/>
</dbReference>
<dbReference type="InterPro" id="IPR003593">
    <property type="entry name" value="AAA+_ATPase"/>
</dbReference>
<dbReference type="Pfam" id="PF00005">
    <property type="entry name" value="ABC_tran"/>
    <property type="match status" value="2"/>
</dbReference>
<evidence type="ECO:0000313" key="9">
    <source>
        <dbReference type="EMBL" id="CAJ0946140.1"/>
    </source>
</evidence>
<evidence type="ECO:0000256" key="3">
    <source>
        <dbReference type="ARBA" id="ARBA00022741"/>
    </source>
</evidence>
<sequence>MVVVDFSQDWMSFVVLALMLFALTYIYRNSSKDTIKETENLGRLDQFDKRDFVIGYVPSTPAVQEIMQKVNESMKNIGLTVQEFLDEEQILQNTSGSAEVGVIFDSKFQYTIRYKANNVPNPSDLRDVGTCRDHRMPCRPSLYWKNGFLLLQASIDAAIVELTTNHSVWDNMVSTVVVQMKSATRTRKFWAMGSLVLFMCISYATLLYNMMVTISNERKELREIMRIMGLRDLAYWLSWGLLYVVYFVIIAPVMTLIVKIFVFVESSYAVILLLFLFYGISMISFTFMLCALFPTPSHTVTANFFSMLIMSILSLLPLVKALPKTLEILLCIFPPFAFSLGITESIHMENDFQGVFFSDIVGDSCHILTSYIGLLLDFILYVLLTLYFDKILADKHGLKFGPLFFLCPSYWSKGKMTTIPLDTMDRDGTRLEDHIEKVPVELSGKEAIRLNKVKKIFRNKKQMTEALRDLDLDVYEGHITALLGHSGAGKTTLLNILSGMSKASAGSVSVYNHQLSNPHDLEEMQKIIGFCPQFDVKFDFLTVRENLETFSRIKGIAPREVTSEEDTEASKLSGGQSRRLTLAIALLGNPEVLLLDEPTSGLDPFSRHQVWSTLQERKANRVTLFSTQFMDEADILADRKVVLSRGMVKCVGSSWFLKRKWGIGYHLRMQVSPSCNLDAITSLIQEHISSAKLSAQNVEDLTFTLPFDKMDSFPDLFSHLDEHVGTDIVSYGVSITTLDDVFLKLEGEEIEKGDYGVFAREQSEDESRELSLEVEDSDLLLSDSGTITVHGLALWRQQVLTVARIRFLKLKRAMINIRSIVLLLAVFIACLLYFTTTTSKRWYNWKLTPDLYFRGPRHREHKYYTSLLVHNNTGSSIEEFVNGIKAQDISVKVRNGLYDRNTTGYNGAIELSLQNQSYSFTIIGNPQIQNSLPVLMNIISNAFLKSFGSTQDIEIWNTPVYPEDSDRFTYSLFFVSLLYMALGSGIVPYFAMSSVQDYEIKARSQLRLAGLFPSAYWCGQALVDVALYWLLLFMMVAILFALNSSIVLSFTHIALLIVDILGFGAAMVLFVYVITFLLVRNKKGMCNSDHWSANFILISILPLLVEVLLRSSVMLYIFLLILLPPSNFLAFLVHLCKANHIIDFEPRTGIFTNLTIPYIQIIMLWIVLGYLEKKYGAGCLKMDPIFKFDERKYMVKKNPEELKGGDVDVLAEKQKVQRLKTTTNKEEQPAILVDSLRQEYEVKSRNVFKKNSVKHVGARNVSFFVKKGEILGLLGPNGAGKTTCIMMLAGELEPTAGEVVLCSAADISSAPLGYCPQSSPLWPKLTVSEHLESYAAVSGMKKDDVEKSIKRVSEALELKEHLNKPVEKFMLGNPTIALLDEPSSGLDPKGQQRLWRALRAAFRSKERGAILTTHYMEEAEAVCDRVAIMVSGKLRCIGSIQQLKSKFGKGYLLEMKVKDSQRVEEIHQEIRRIFPQADRQDRFSSLLCYKIPMDNVQSLSQAFSQLEEAKRVHGIEEYSFSQPTLEQVLPVHQFSIVMDGYHNMPWYGCSLELAVISCLHFSSLLLGYLGLALSSASATYITQTVYVKNTKKYIFLISLGGSAHPSKHGLLTPSGKEAAAITVCPDPQHSFLVYFLESPEHVP</sequence>